<dbReference type="Pfam" id="PF16326">
    <property type="entry name" value="ABC_tran_CTD"/>
    <property type="match status" value="1"/>
</dbReference>
<name>A0A6A8LSW2_9LACO</name>
<dbReference type="GO" id="GO:0003677">
    <property type="term" value="F:DNA binding"/>
    <property type="evidence" value="ECO:0007669"/>
    <property type="project" value="InterPro"/>
</dbReference>
<evidence type="ECO:0000256" key="3">
    <source>
        <dbReference type="SAM" id="Coils"/>
    </source>
</evidence>
<evidence type="ECO:0000256" key="4">
    <source>
        <dbReference type="SAM" id="MobiDB-lite"/>
    </source>
</evidence>
<dbReference type="PANTHER" id="PTHR42855:SF1">
    <property type="entry name" value="ABC TRANSPORTER DOMAIN-CONTAINING PROTEIN"/>
    <property type="match status" value="1"/>
</dbReference>
<evidence type="ECO:0000313" key="6">
    <source>
        <dbReference type="EMBL" id="MSE05717.1"/>
    </source>
</evidence>
<proteinExistence type="predicted"/>
<keyword evidence="2 6" id="KW-0067">ATP-binding</keyword>
<feature type="coiled-coil region" evidence="3">
    <location>
        <begin position="30"/>
        <end position="89"/>
    </location>
</feature>
<keyword evidence="1" id="KW-0547">Nucleotide-binding</keyword>
<dbReference type="InterPro" id="IPR051309">
    <property type="entry name" value="ABCF_ATPase"/>
</dbReference>
<feature type="compositionally biased region" description="Basic and acidic residues" evidence="4">
    <location>
        <begin position="12"/>
        <end position="22"/>
    </location>
</feature>
<dbReference type="InterPro" id="IPR032524">
    <property type="entry name" value="ABC_tran_C"/>
</dbReference>
<gene>
    <name evidence="6" type="ORF">GKC34_07835</name>
</gene>
<evidence type="ECO:0000313" key="7">
    <source>
        <dbReference type="Proteomes" id="UP000437575"/>
    </source>
</evidence>
<accession>A0A6A8LSW2</accession>
<dbReference type="Gene3D" id="1.10.287.380">
    <property type="entry name" value="Valyl-tRNA synthetase, C-terminal domain"/>
    <property type="match status" value="1"/>
</dbReference>
<feature type="non-terminal residue" evidence="6">
    <location>
        <position position="1"/>
    </location>
</feature>
<feature type="domain" description="ABC transporter Uup C-terminal" evidence="5">
    <location>
        <begin position="28"/>
        <end position="94"/>
    </location>
</feature>
<dbReference type="PANTHER" id="PTHR42855">
    <property type="entry name" value="ABC TRANSPORTER ATP-BINDING SUBUNIT"/>
    <property type="match status" value="1"/>
</dbReference>
<feature type="region of interest" description="Disordered" evidence="4">
    <location>
        <begin position="1"/>
        <end position="24"/>
    </location>
</feature>
<organism evidence="6 7">
    <name type="scientific">Ligilactobacillus salivarius</name>
    <dbReference type="NCBI Taxonomy" id="1624"/>
    <lineage>
        <taxon>Bacteria</taxon>
        <taxon>Bacillati</taxon>
        <taxon>Bacillota</taxon>
        <taxon>Bacilli</taxon>
        <taxon>Lactobacillales</taxon>
        <taxon>Lactobacillaceae</taxon>
        <taxon>Ligilactobacillus</taxon>
    </lineage>
</organism>
<dbReference type="Proteomes" id="UP000437575">
    <property type="component" value="Unassembled WGS sequence"/>
</dbReference>
<keyword evidence="3" id="KW-0175">Coiled coil</keyword>
<evidence type="ECO:0000256" key="1">
    <source>
        <dbReference type="ARBA" id="ARBA00022741"/>
    </source>
</evidence>
<dbReference type="InterPro" id="IPR037118">
    <property type="entry name" value="Val-tRNA_synth_C_sf"/>
</dbReference>
<dbReference type="GO" id="GO:0005524">
    <property type="term" value="F:ATP binding"/>
    <property type="evidence" value="ECO:0007669"/>
    <property type="project" value="UniProtKB-KW"/>
</dbReference>
<dbReference type="AlphaFoldDB" id="A0A6A8LSW2"/>
<evidence type="ECO:0000259" key="5">
    <source>
        <dbReference type="Pfam" id="PF16326"/>
    </source>
</evidence>
<protein>
    <submittedName>
        <fullName evidence="6">ABC transporter ATP-binding protein</fullName>
    </submittedName>
</protein>
<evidence type="ECO:0000256" key="2">
    <source>
        <dbReference type="ARBA" id="ARBA00022840"/>
    </source>
</evidence>
<dbReference type="EMBL" id="WKKZ01000369">
    <property type="protein sequence ID" value="MSE05717.1"/>
    <property type="molecule type" value="Genomic_DNA"/>
</dbReference>
<comment type="caution">
    <text evidence="6">The sequence shown here is derived from an EMBL/GenBank/DDBJ whole genome shotgun (WGS) entry which is preliminary data.</text>
</comment>
<sequence>AVKTKKQSSATKVEKTDSAEGKVKKKTKLTYAEKMEYEKLESEIDKLENNKASLEEEMQHVDGADYTKLASLQQQIDELDEDIMEKVQRWDELSQYVD</sequence>
<reference evidence="6 7" key="1">
    <citation type="submission" date="2019-11" db="EMBL/GenBank/DDBJ databases">
        <title>Draft Genome Sequence of Plant Growth-Promoting Rhizosphere-Associated Bacteria.</title>
        <authorList>
            <person name="Vasilyev I.Y."/>
            <person name="Radchenko V."/>
            <person name="Ilnitskaya E.V."/>
        </authorList>
    </citation>
    <scope>NUCLEOTIDE SEQUENCE [LARGE SCALE GENOMIC DNA]</scope>
    <source>
        <strain evidence="6 7">VRA_1sq_f</strain>
    </source>
</reference>